<dbReference type="InterPro" id="IPR036188">
    <property type="entry name" value="FAD/NAD-bd_sf"/>
</dbReference>
<dbReference type="Pfam" id="PF13450">
    <property type="entry name" value="NAD_binding_8"/>
    <property type="match status" value="1"/>
</dbReference>
<dbReference type="PANTHER" id="PTHR16128">
    <property type="entry name" value="FAD/NAD(P)-BINDING OXIDOREDUCTASE FAMILY PROTEIN"/>
    <property type="match status" value="1"/>
</dbReference>
<comment type="caution">
    <text evidence="2">The sequence shown here is derived from an EMBL/GenBank/DDBJ whole genome shotgun (WGS) entry which is preliminary data.</text>
</comment>
<dbReference type="Pfam" id="PF01593">
    <property type="entry name" value="Amino_oxidase"/>
    <property type="match status" value="1"/>
</dbReference>
<evidence type="ECO:0000313" key="3">
    <source>
        <dbReference type="Proteomes" id="UP000460949"/>
    </source>
</evidence>
<dbReference type="SUPFAM" id="SSF51905">
    <property type="entry name" value="FAD/NAD(P)-binding domain"/>
    <property type="match status" value="1"/>
</dbReference>
<proteinExistence type="predicted"/>
<evidence type="ECO:0000313" key="2">
    <source>
        <dbReference type="EMBL" id="MYL20361.1"/>
    </source>
</evidence>
<name>A0A845DRW2_9BACI</name>
<gene>
    <name evidence="2" type="ORF">GLW04_10710</name>
</gene>
<evidence type="ECO:0000259" key="1">
    <source>
        <dbReference type="Pfam" id="PF01593"/>
    </source>
</evidence>
<dbReference type="InterPro" id="IPR002937">
    <property type="entry name" value="Amino_oxidase"/>
</dbReference>
<dbReference type="Gene3D" id="3.50.50.60">
    <property type="entry name" value="FAD/NAD(P)-binding domain"/>
    <property type="match status" value="1"/>
</dbReference>
<dbReference type="EMBL" id="WMET01000002">
    <property type="protein sequence ID" value="MYL20361.1"/>
    <property type="molecule type" value="Genomic_DNA"/>
</dbReference>
<reference evidence="2 3" key="1">
    <citation type="submission" date="2019-11" db="EMBL/GenBank/DDBJ databases">
        <title>Genome sequences of 17 halophilic strains isolated from different environments.</title>
        <authorList>
            <person name="Furrow R.E."/>
        </authorList>
    </citation>
    <scope>NUCLEOTIDE SEQUENCE [LARGE SCALE GENOMIC DNA]</scope>
    <source>
        <strain evidence="2 3">22511_23_Filter</strain>
    </source>
</reference>
<feature type="domain" description="Amine oxidase" evidence="1">
    <location>
        <begin position="90"/>
        <end position="264"/>
    </location>
</feature>
<dbReference type="Gene3D" id="3.90.660.10">
    <property type="match status" value="1"/>
</dbReference>
<accession>A0A845DRW2</accession>
<dbReference type="OrthoDB" id="5792777at2"/>
<dbReference type="GO" id="GO:0016491">
    <property type="term" value="F:oxidoreductase activity"/>
    <property type="evidence" value="ECO:0007669"/>
    <property type="project" value="InterPro"/>
</dbReference>
<dbReference type="RefSeq" id="WP_160836993.1">
    <property type="nucleotide sequence ID" value="NZ_WMET01000002.1"/>
</dbReference>
<sequence length="321" mass="36061">MEHYEVTIIGAGLAGITAARRLMKQGRSNILLVDKGKSVGGRLATRRIAGGRADHGAQFFTVRSEELAEEVQEWLDAGWVREWFGDDHPRYTAVDGMNGLAKQLADGIPTLLETRIEKLLENDGGYRVYGADGSEWQTDSLYLTMPAPQVLELFRNSTVSMPEPVKKQLKGILFEPTYVGLFEFNKPTELPGHGHLDQELPEGVERIVDHSKKGISEDVIVSVYMTGDWSRKYYGEDYVMSLVKEKAEAYLPWDDLESEQLKRWRYAQAKKVMKESCLDVSGDGRLIVGGDAFLRPNDEAGRTRFESAYLSGKDAAAHLRW</sequence>
<organism evidence="2 3">
    <name type="scientific">Halobacillus litoralis</name>
    <dbReference type="NCBI Taxonomy" id="45668"/>
    <lineage>
        <taxon>Bacteria</taxon>
        <taxon>Bacillati</taxon>
        <taxon>Bacillota</taxon>
        <taxon>Bacilli</taxon>
        <taxon>Bacillales</taxon>
        <taxon>Bacillaceae</taxon>
        <taxon>Halobacillus</taxon>
    </lineage>
</organism>
<dbReference type="PRINTS" id="PR00420">
    <property type="entry name" value="RNGMNOXGNASE"/>
</dbReference>
<dbReference type="Proteomes" id="UP000460949">
    <property type="component" value="Unassembled WGS sequence"/>
</dbReference>
<dbReference type="AlphaFoldDB" id="A0A845DRW2"/>
<dbReference type="PANTHER" id="PTHR16128:SF5">
    <property type="entry name" value="FAD_NAD(P)-BINDING OXIDOREDUCTASE FAMILY PROTEIN"/>
    <property type="match status" value="1"/>
</dbReference>
<protein>
    <submittedName>
        <fullName evidence="2">NAD(P)-binding protein</fullName>
    </submittedName>
</protein>